<dbReference type="Proteomes" id="UP001596512">
    <property type="component" value="Unassembled WGS sequence"/>
</dbReference>
<protein>
    <submittedName>
        <fullName evidence="2">Glycoside hydrolase family 19 protein</fullName>
    </submittedName>
</protein>
<dbReference type="InterPro" id="IPR023346">
    <property type="entry name" value="Lysozyme-like_dom_sf"/>
</dbReference>
<accession>A0ABW2TRF4</accession>
<organism evidence="2 3">
    <name type="scientific">Actinokineospora soli</name>
    <dbReference type="NCBI Taxonomy" id="1048753"/>
    <lineage>
        <taxon>Bacteria</taxon>
        <taxon>Bacillati</taxon>
        <taxon>Actinomycetota</taxon>
        <taxon>Actinomycetes</taxon>
        <taxon>Pseudonocardiales</taxon>
        <taxon>Pseudonocardiaceae</taxon>
        <taxon>Actinokineospora</taxon>
    </lineage>
</organism>
<dbReference type="SUPFAM" id="SSF53955">
    <property type="entry name" value="Lysozyme-like"/>
    <property type="match status" value="1"/>
</dbReference>
<dbReference type="EMBL" id="JBHTEY010000004">
    <property type="protein sequence ID" value="MFC7615138.1"/>
    <property type="molecule type" value="Genomic_DNA"/>
</dbReference>
<dbReference type="Pfam" id="PF00182">
    <property type="entry name" value="Glyco_hydro_19"/>
    <property type="match status" value="1"/>
</dbReference>
<evidence type="ECO:0000313" key="3">
    <source>
        <dbReference type="Proteomes" id="UP001596512"/>
    </source>
</evidence>
<gene>
    <name evidence="2" type="ORF">ACFQV2_18115</name>
</gene>
<dbReference type="Gene3D" id="1.10.530.10">
    <property type="match status" value="1"/>
</dbReference>
<evidence type="ECO:0000313" key="2">
    <source>
        <dbReference type="EMBL" id="MFC7615138.1"/>
    </source>
</evidence>
<reference evidence="3" key="1">
    <citation type="journal article" date="2019" name="Int. J. Syst. Evol. Microbiol.">
        <title>The Global Catalogue of Microorganisms (GCM) 10K type strain sequencing project: providing services to taxonomists for standard genome sequencing and annotation.</title>
        <authorList>
            <consortium name="The Broad Institute Genomics Platform"/>
            <consortium name="The Broad Institute Genome Sequencing Center for Infectious Disease"/>
            <person name="Wu L."/>
            <person name="Ma J."/>
        </authorList>
    </citation>
    <scope>NUCLEOTIDE SEQUENCE [LARGE SCALE GENOMIC DNA]</scope>
    <source>
        <strain evidence="3">JCM 17695</strain>
    </source>
</reference>
<keyword evidence="2" id="KW-0378">Hydrolase</keyword>
<dbReference type="GO" id="GO:0016787">
    <property type="term" value="F:hydrolase activity"/>
    <property type="evidence" value="ECO:0007669"/>
    <property type="project" value="UniProtKB-KW"/>
</dbReference>
<evidence type="ECO:0000259" key="1">
    <source>
        <dbReference type="Pfam" id="PF00182"/>
    </source>
</evidence>
<dbReference type="InterPro" id="IPR000726">
    <property type="entry name" value="Glyco_hydro_19_cat"/>
</dbReference>
<feature type="domain" description="Glycoside hydrolase family 19 catalytic" evidence="1">
    <location>
        <begin position="321"/>
        <end position="378"/>
    </location>
</feature>
<comment type="caution">
    <text evidence="2">The sequence shown here is derived from an EMBL/GenBank/DDBJ whole genome shotgun (WGS) entry which is preliminary data.</text>
</comment>
<proteinExistence type="predicted"/>
<keyword evidence="3" id="KW-1185">Reference proteome</keyword>
<name>A0ABW2TRF4_9PSEU</name>
<sequence length="434" mass="45816">MSVKEGTLWAGWVNQYGGGVARFEVDGDRIGVLTNSGELLVKDGNLYDPWVSQASGVADFHIAGDRIGIRRADRTLAVKEGTLYASWTEQIGDVADFDLTPTRIGVVTTGGLATVKEGTLWEGWINQMGGVKAIELAGNRLGVVRTDGSLAVKEGDLYATWTEQIGGVADVDITAERIGVVTTGGLATVKEGSLYAGWVNQLGGAADIELAGNRLAVLRADGSLAVKEGDLYATWTEQANGVSQVDLAAAPAPGAGGQVTIEDLRAIFGTIGAEATVIEGLPSLNAEMERAGITTPARKAAFLATLRHESGFRYNAVEVTNPDPYKGRGYIQLTSLANYQGAGNHLGQDFAANPDLAASLQWSAPIARYYWTVARSGSNAAADAYDMGLISRYVGYRASSAEDLERCADFKAALRYFSGGVMPVPDSAVTCLRH</sequence>